<evidence type="ECO:0000256" key="1">
    <source>
        <dbReference type="SAM" id="MobiDB-lite"/>
    </source>
</evidence>
<feature type="compositionally biased region" description="Basic and acidic residues" evidence="1">
    <location>
        <begin position="81"/>
        <end position="93"/>
    </location>
</feature>
<proteinExistence type="predicted"/>
<accession>A0AAP0KYC0</accession>
<protein>
    <submittedName>
        <fullName evidence="2">Uncharacterized protein</fullName>
    </submittedName>
</protein>
<dbReference type="AlphaFoldDB" id="A0AAP0KYC0"/>
<feature type="compositionally biased region" description="Low complexity" evidence="1">
    <location>
        <begin position="31"/>
        <end position="53"/>
    </location>
</feature>
<organism evidence="2 3">
    <name type="scientific">Stephania yunnanensis</name>
    <dbReference type="NCBI Taxonomy" id="152371"/>
    <lineage>
        <taxon>Eukaryota</taxon>
        <taxon>Viridiplantae</taxon>
        <taxon>Streptophyta</taxon>
        <taxon>Embryophyta</taxon>
        <taxon>Tracheophyta</taxon>
        <taxon>Spermatophyta</taxon>
        <taxon>Magnoliopsida</taxon>
        <taxon>Ranunculales</taxon>
        <taxon>Menispermaceae</taxon>
        <taxon>Menispermoideae</taxon>
        <taxon>Cissampelideae</taxon>
        <taxon>Stephania</taxon>
    </lineage>
</organism>
<sequence length="104" mass="11434">MRWMDLAPELCTLESAWKMASDIVNFLSRRSIGPTTTTTTTPATAIGTTATSAPIEEGPRQSRHGSTSTHSTPANAPPVTVDDRPPKRMIGKEYRRKNLKKPKQ</sequence>
<dbReference type="Proteomes" id="UP001420932">
    <property type="component" value="Unassembled WGS sequence"/>
</dbReference>
<reference evidence="2 3" key="1">
    <citation type="submission" date="2024-01" db="EMBL/GenBank/DDBJ databases">
        <title>Genome assemblies of Stephania.</title>
        <authorList>
            <person name="Yang L."/>
        </authorList>
    </citation>
    <scope>NUCLEOTIDE SEQUENCE [LARGE SCALE GENOMIC DNA]</scope>
    <source>
        <strain evidence="2">YNDBR</strain>
        <tissue evidence="2">Leaf</tissue>
    </source>
</reference>
<evidence type="ECO:0000313" key="3">
    <source>
        <dbReference type="Proteomes" id="UP001420932"/>
    </source>
</evidence>
<feature type="compositionally biased region" description="Polar residues" evidence="1">
    <location>
        <begin position="64"/>
        <end position="74"/>
    </location>
</feature>
<comment type="caution">
    <text evidence="2">The sequence shown here is derived from an EMBL/GenBank/DDBJ whole genome shotgun (WGS) entry which is preliminary data.</text>
</comment>
<feature type="region of interest" description="Disordered" evidence="1">
    <location>
        <begin position="30"/>
        <end position="104"/>
    </location>
</feature>
<evidence type="ECO:0000313" key="2">
    <source>
        <dbReference type="EMBL" id="KAK9160144.1"/>
    </source>
</evidence>
<feature type="compositionally biased region" description="Basic residues" evidence="1">
    <location>
        <begin position="94"/>
        <end position="104"/>
    </location>
</feature>
<keyword evidence="3" id="KW-1185">Reference proteome</keyword>
<name>A0AAP0KYC0_9MAGN</name>
<gene>
    <name evidence="2" type="ORF">Syun_006485</name>
</gene>
<dbReference type="EMBL" id="JBBNAF010000003">
    <property type="protein sequence ID" value="KAK9160144.1"/>
    <property type="molecule type" value="Genomic_DNA"/>
</dbReference>